<name>A0A517VA27_9PLAN</name>
<feature type="chain" id="PRO_5022222428" evidence="2">
    <location>
        <begin position="23"/>
        <end position="206"/>
    </location>
</feature>
<feature type="region of interest" description="Disordered" evidence="1">
    <location>
        <begin position="186"/>
        <end position="206"/>
    </location>
</feature>
<feature type="compositionally biased region" description="Polar residues" evidence="1">
    <location>
        <begin position="191"/>
        <end position="200"/>
    </location>
</feature>
<sequence length="206" mass="23076" precursor="true">MKPVCFVSLFLVVLFLPGLANADNSQLGGAEFTETTDLSDAVERFNAQVNRISKVGRAQPPLTVDEIIASIRAWDRKRNPIEPGLLAVFHRIAETQTLPADSAIMFTQSWIPNGDYEFTVWWVDIYLYYPRPDRDDSKFVYIHRIRDRTISSRPRQGGIAADSDSLTLPARERLAAKHFAAFVSGADAKQPSDNKAANRNTHSRGN</sequence>
<dbReference type="RefSeq" id="WP_145225419.1">
    <property type="nucleotide sequence ID" value="NZ_CP036343.1"/>
</dbReference>
<keyword evidence="2" id="KW-0732">Signal</keyword>
<dbReference type="AlphaFoldDB" id="A0A517VA27"/>
<organism evidence="3 4">
    <name type="scientific">Gimesia algae</name>
    <dbReference type="NCBI Taxonomy" id="2527971"/>
    <lineage>
        <taxon>Bacteria</taxon>
        <taxon>Pseudomonadati</taxon>
        <taxon>Planctomycetota</taxon>
        <taxon>Planctomycetia</taxon>
        <taxon>Planctomycetales</taxon>
        <taxon>Planctomycetaceae</taxon>
        <taxon>Gimesia</taxon>
    </lineage>
</organism>
<dbReference type="KEGG" id="gax:Pan161_14950"/>
<reference evidence="3 4" key="1">
    <citation type="submission" date="2019-02" db="EMBL/GenBank/DDBJ databases">
        <title>Deep-cultivation of Planctomycetes and their phenomic and genomic characterization uncovers novel biology.</title>
        <authorList>
            <person name="Wiegand S."/>
            <person name="Jogler M."/>
            <person name="Boedeker C."/>
            <person name="Pinto D."/>
            <person name="Vollmers J."/>
            <person name="Rivas-Marin E."/>
            <person name="Kohn T."/>
            <person name="Peeters S.H."/>
            <person name="Heuer A."/>
            <person name="Rast P."/>
            <person name="Oberbeckmann S."/>
            <person name="Bunk B."/>
            <person name="Jeske O."/>
            <person name="Meyerdierks A."/>
            <person name="Storesund J.E."/>
            <person name="Kallscheuer N."/>
            <person name="Luecker S."/>
            <person name="Lage O.M."/>
            <person name="Pohl T."/>
            <person name="Merkel B.J."/>
            <person name="Hornburger P."/>
            <person name="Mueller R.-W."/>
            <person name="Bruemmer F."/>
            <person name="Labrenz M."/>
            <person name="Spormann A.M."/>
            <person name="Op den Camp H."/>
            <person name="Overmann J."/>
            <person name="Amann R."/>
            <person name="Jetten M.S.M."/>
            <person name="Mascher T."/>
            <person name="Medema M.H."/>
            <person name="Devos D.P."/>
            <person name="Kaster A.-K."/>
            <person name="Ovreas L."/>
            <person name="Rohde M."/>
            <person name="Galperin M.Y."/>
            <person name="Jogler C."/>
        </authorList>
    </citation>
    <scope>NUCLEOTIDE SEQUENCE [LARGE SCALE GENOMIC DNA]</scope>
    <source>
        <strain evidence="3 4">Pan161</strain>
    </source>
</reference>
<dbReference type="Proteomes" id="UP000316855">
    <property type="component" value="Chromosome"/>
</dbReference>
<evidence type="ECO:0000313" key="3">
    <source>
        <dbReference type="EMBL" id="QDT89862.1"/>
    </source>
</evidence>
<proteinExistence type="predicted"/>
<evidence type="ECO:0000313" key="4">
    <source>
        <dbReference type="Proteomes" id="UP000316855"/>
    </source>
</evidence>
<feature type="signal peptide" evidence="2">
    <location>
        <begin position="1"/>
        <end position="22"/>
    </location>
</feature>
<protein>
    <submittedName>
        <fullName evidence="3">Uncharacterized protein</fullName>
    </submittedName>
</protein>
<accession>A0A517VA27</accession>
<evidence type="ECO:0000256" key="1">
    <source>
        <dbReference type="SAM" id="MobiDB-lite"/>
    </source>
</evidence>
<dbReference type="OrthoDB" id="9887312at2"/>
<evidence type="ECO:0000256" key="2">
    <source>
        <dbReference type="SAM" id="SignalP"/>
    </source>
</evidence>
<keyword evidence="4" id="KW-1185">Reference proteome</keyword>
<gene>
    <name evidence="3" type="ORF">Pan161_14950</name>
</gene>
<dbReference type="EMBL" id="CP036343">
    <property type="protein sequence ID" value="QDT89862.1"/>
    <property type="molecule type" value="Genomic_DNA"/>
</dbReference>